<reference evidence="1" key="2">
    <citation type="journal article" date="2015" name="Data Brief">
        <title>Shoot transcriptome of the giant reed, Arundo donax.</title>
        <authorList>
            <person name="Barrero R.A."/>
            <person name="Guerrero F.D."/>
            <person name="Moolhuijzen P."/>
            <person name="Goolsby J.A."/>
            <person name="Tidwell J."/>
            <person name="Bellgard S.E."/>
            <person name="Bellgard M.I."/>
        </authorList>
    </citation>
    <scope>NUCLEOTIDE SEQUENCE</scope>
    <source>
        <tissue evidence="1">Shoot tissue taken approximately 20 cm above the soil surface</tissue>
    </source>
</reference>
<organism evidence="1">
    <name type="scientific">Arundo donax</name>
    <name type="common">Giant reed</name>
    <name type="synonym">Donax arundinaceus</name>
    <dbReference type="NCBI Taxonomy" id="35708"/>
    <lineage>
        <taxon>Eukaryota</taxon>
        <taxon>Viridiplantae</taxon>
        <taxon>Streptophyta</taxon>
        <taxon>Embryophyta</taxon>
        <taxon>Tracheophyta</taxon>
        <taxon>Spermatophyta</taxon>
        <taxon>Magnoliopsida</taxon>
        <taxon>Liliopsida</taxon>
        <taxon>Poales</taxon>
        <taxon>Poaceae</taxon>
        <taxon>PACMAD clade</taxon>
        <taxon>Arundinoideae</taxon>
        <taxon>Arundineae</taxon>
        <taxon>Arundo</taxon>
    </lineage>
</organism>
<reference evidence="1" key="1">
    <citation type="submission" date="2014-09" db="EMBL/GenBank/DDBJ databases">
        <authorList>
            <person name="Magalhaes I.L.F."/>
            <person name="Oliveira U."/>
            <person name="Santos F.R."/>
            <person name="Vidigal T.H.D.A."/>
            <person name="Brescovit A.D."/>
            <person name="Santos A.J."/>
        </authorList>
    </citation>
    <scope>NUCLEOTIDE SEQUENCE</scope>
    <source>
        <tissue evidence="1">Shoot tissue taken approximately 20 cm above the soil surface</tissue>
    </source>
</reference>
<sequence>MWEDAPESTTQPPLASWRLFKAEMSPALSQEG</sequence>
<evidence type="ECO:0000313" key="1">
    <source>
        <dbReference type="EMBL" id="JAD41167.1"/>
    </source>
</evidence>
<protein>
    <submittedName>
        <fullName evidence="1">Uncharacterized protein</fullName>
    </submittedName>
</protein>
<accession>A0A0A9A2A1</accession>
<dbReference type="EMBL" id="GBRH01256728">
    <property type="protein sequence ID" value="JAD41167.1"/>
    <property type="molecule type" value="Transcribed_RNA"/>
</dbReference>
<name>A0A0A9A2A1_ARUDO</name>
<dbReference type="AlphaFoldDB" id="A0A0A9A2A1"/>
<proteinExistence type="predicted"/>